<dbReference type="EMBL" id="CP099582">
    <property type="protein sequence ID" value="USS41152.1"/>
    <property type="molecule type" value="Genomic_DNA"/>
</dbReference>
<proteinExistence type="predicted"/>
<dbReference type="RefSeq" id="WP_253305093.1">
    <property type="nucleotide sequence ID" value="NZ_CP099582.1"/>
</dbReference>
<protein>
    <submittedName>
        <fullName evidence="2">PIN domain-containing protein</fullName>
    </submittedName>
</protein>
<accession>A0A9E7MYJ0</accession>
<dbReference type="InterPro" id="IPR002716">
    <property type="entry name" value="PIN_dom"/>
</dbReference>
<dbReference type="SUPFAM" id="SSF88723">
    <property type="entry name" value="PIN domain-like"/>
    <property type="match status" value="1"/>
</dbReference>
<evidence type="ECO:0000313" key="2">
    <source>
        <dbReference type="EMBL" id="USS41152.1"/>
    </source>
</evidence>
<dbReference type="Pfam" id="PF10130">
    <property type="entry name" value="PIN_2"/>
    <property type="match status" value="1"/>
</dbReference>
<gene>
    <name evidence="2" type="ORF">NF865_02790</name>
</gene>
<organism evidence="2 3">
    <name type="scientific">Thermococcus aggregans</name>
    <dbReference type="NCBI Taxonomy" id="110163"/>
    <lineage>
        <taxon>Archaea</taxon>
        <taxon>Methanobacteriati</taxon>
        <taxon>Methanobacteriota</taxon>
        <taxon>Thermococci</taxon>
        <taxon>Thermococcales</taxon>
        <taxon>Thermococcaceae</taxon>
        <taxon>Thermococcus</taxon>
    </lineage>
</organism>
<dbReference type="CDD" id="cd09873">
    <property type="entry name" value="PIN_Pae0151-like"/>
    <property type="match status" value="1"/>
</dbReference>
<sequence>MESLVIDTNILFSFFKSDSTTRKIIYKLRGFLDLYTPEYAYDELQKYKEVIIKKAGISPEKFEEILGLLSHIIIPIPEEEYIDTIPEALKITPDLGDIDFIALAIKLNCPVWSNDKKLKQIKNVKVMNTSEIISLLSALEKSDQSPRT</sequence>
<evidence type="ECO:0000313" key="3">
    <source>
        <dbReference type="Proteomes" id="UP001055732"/>
    </source>
</evidence>
<name>A0A9E7MYJ0_THEAG</name>
<dbReference type="SMART" id="SM00670">
    <property type="entry name" value="PINc"/>
    <property type="match status" value="1"/>
</dbReference>
<dbReference type="Gene3D" id="3.40.50.1010">
    <property type="entry name" value="5'-nuclease"/>
    <property type="match status" value="1"/>
</dbReference>
<reference evidence="2" key="1">
    <citation type="journal article" date="1998" name="Int. J. Syst. Bacteriol. 48 Pt">
        <title>Thermococcus guaymasensis sp. nov. and Thermococcus aggregans sp. nov., two novel thermophilic archaea isolated from the Guaymas Basin hydrothermal vent site.</title>
        <authorList>
            <person name="Canganella F."/>
            <person name="Jones W.J."/>
            <person name="Gambacorta A."/>
            <person name="Antranikian G."/>
        </authorList>
    </citation>
    <scope>NUCLEOTIDE SEQUENCE</scope>
    <source>
        <strain evidence="2">TY</strain>
    </source>
</reference>
<reference evidence="2" key="2">
    <citation type="submission" date="2022-06" db="EMBL/GenBank/DDBJ databases">
        <authorList>
            <person name="Park Y.-J."/>
        </authorList>
    </citation>
    <scope>NUCLEOTIDE SEQUENCE</scope>
    <source>
        <strain evidence="2">TY</strain>
    </source>
</reference>
<dbReference type="KEGG" id="tagg:NF865_02790"/>
<evidence type="ECO:0000259" key="1">
    <source>
        <dbReference type="SMART" id="SM00670"/>
    </source>
</evidence>
<feature type="domain" description="PIN" evidence="1">
    <location>
        <begin position="2"/>
        <end position="120"/>
    </location>
</feature>
<dbReference type="AlphaFoldDB" id="A0A9E7MYJ0"/>
<dbReference type="InterPro" id="IPR029060">
    <property type="entry name" value="PIN-like_dom_sf"/>
</dbReference>
<dbReference type="Proteomes" id="UP001055732">
    <property type="component" value="Chromosome"/>
</dbReference>
<keyword evidence="3" id="KW-1185">Reference proteome</keyword>
<dbReference type="InterPro" id="IPR044153">
    <property type="entry name" value="PIN_Pae0151-like"/>
</dbReference>